<dbReference type="Pfam" id="PF22743">
    <property type="entry name" value="PspAA"/>
    <property type="match status" value="1"/>
</dbReference>
<name>A0ABV6BZ60_9ACTN</name>
<reference evidence="2 3" key="1">
    <citation type="submission" date="2024-09" db="EMBL/GenBank/DDBJ databases">
        <authorList>
            <person name="Sun Q."/>
            <person name="Mori K."/>
        </authorList>
    </citation>
    <scope>NUCLEOTIDE SEQUENCE [LARGE SCALE GENOMIC DNA]</scope>
    <source>
        <strain evidence="2 3">JCM 15389</strain>
    </source>
</reference>
<comment type="caution">
    <text evidence="2">The sequence shown here is derived from an EMBL/GenBank/DDBJ whole genome shotgun (WGS) entry which is preliminary data.</text>
</comment>
<gene>
    <name evidence="2" type="ORF">ACFFRE_00830</name>
</gene>
<evidence type="ECO:0000313" key="2">
    <source>
        <dbReference type="EMBL" id="MFC0080700.1"/>
    </source>
</evidence>
<proteinExistence type="predicted"/>
<keyword evidence="3" id="KW-1185">Reference proteome</keyword>
<dbReference type="Proteomes" id="UP001589788">
    <property type="component" value="Unassembled WGS sequence"/>
</dbReference>
<organism evidence="2 3">
    <name type="scientific">Aciditerrimonas ferrireducens</name>
    <dbReference type="NCBI Taxonomy" id="667306"/>
    <lineage>
        <taxon>Bacteria</taxon>
        <taxon>Bacillati</taxon>
        <taxon>Actinomycetota</taxon>
        <taxon>Acidimicrobiia</taxon>
        <taxon>Acidimicrobiales</taxon>
        <taxon>Acidimicrobiaceae</taxon>
        <taxon>Aciditerrimonas</taxon>
    </lineage>
</organism>
<evidence type="ECO:0000313" key="3">
    <source>
        <dbReference type="Proteomes" id="UP001589788"/>
    </source>
</evidence>
<dbReference type="EMBL" id="JBHLYQ010000003">
    <property type="protein sequence ID" value="MFC0080700.1"/>
    <property type="molecule type" value="Genomic_DNA"/>
</dbReference>
<feature type="domain" description="PspA-associated" evidence="1">
    <location>
        <begin position="1"/>
        <end position="86"/>
    </location>
</feature>
<dbReference type="RefSeq" id="WP_377787168.1">
    <property type="nucleotide sequence ID" value="NZ_JBHLYQ010000003.1"/>
</dbReference>
<dbReference type="InterPro" id="IPR054437">
    <property type="entry name" value="PspA-assoc_dom"/>
</dbReference>
<accession>A0ABV6BZ60</accession>
<sequence>MIVRILGEGPYEVPDEEDRALGELDGQLEAAIEAGDQTRLDEVLGALLERVRAQGRALPADDLRPSDLVLPHEGSTVAELRALLAEGATPSGLATEP</sequence>
<evidence type="ECO:0000259" key="1">
    <source>
        <dbReference type="Pfam" id="PF22743"/>
    </source>
</evidence>
<protein>
    <recommendedName>
        <fullName evidence="1">PspA-associated domain-containing protein</fullName>
    </recommendedName>
</protein>